<accession>A0ABP8MZG9</accession>
<dbReference type="Pfam" id="PF13450">
    <property type="entry name" value="NAD_binding_8"/>
    <property type="match status" value="1"/>
</dbReference>
<proteinExistence type="predicted"/>
<reference evidence="2" key="1">
    <citation type="journal article" date="2019" name="Int. J. Syst. Evol. Microbiol.">
        <title>The Global Catalogue of Microorganisms (GCM) 10K type strain sequencing project: providing services to taxonomists for standard genome sequencing and annotation.</title>
        <authorList>
            <consortium name="The Broad Institute Genomics Platform"/>
            <consortium name="The Broad Institute Genome Sequencing Center for Infectious Disease"/>
            <person name="Wu L."/>
            <person name="Ma J."/>
        </authorList>
    </citation>
    <scope>NUCLEOTIDE SEQUENCE [LARGE SCALE GENOMIC DNA]</scope>
    <source>
        <strain evidence="2">JCM 17927</strain>
    </source>
</reference>
<dbReference type="PANTHER" id="PTHR10668:SF105">
    <property type="entry name" value="DEHYDROGENASE-RELATED"/>
    <property type="match status" value="1"/>
</dbReference>
<name>A0ABP8MZG9_9BACT</name>
<dbReference type="InterPro" id="IPR036188">
    <property type="entry name" value="FAD/NAD-bd_sf"/>
</dbReference>
<evidence type="ECO:0000313" key="2">
    <source>
        <dbReference type="Proteomes" id="UP001501175"/>
    </source>
</evidence>
<sequence>MKAFDVIIVGSGINSLTAGAILSKQGKKVAIFERNHWLGGNILTDETVFPGFRTDVLSAYHTLFVTGPAYQECKDDLTAHGLRYRNTPVPTASIVPGRAAGDARSILFYTDRQRTIEEINRHTPGDGDLFGTLLDEFQELYADLVINTLTSDVRGWDAVKLGTKGMFSLGPSNSLELLGMAMRSARIWLDMNFKGEMTKALLAPWVLHLGQSPDDATSSLMIQVVFSLLEKVGLPMPEGGGSRMAEAWIKIIRDHGGVLFTRAQVDSITVENDKVTGVLVNGERVGADYVLANVTPTQLYGQLIHKDLVPAAISRETREYRYGRGDFVIHLTLDAPPHWPDDRLLEAGVIHITDGLDGLSQSCVDASRQVLPHWPTLTLGQHMAVDPSRGPQGTWILSVQAQTVPNVPVGDAAGQITITNGWTDDVNEAYADRIIDQIEAVAPGFRRQITDRLIMSPTRLNELNPNMVGGDIYSGACTIDQFLIWRPFKRMMPHETPFANLFHIGASTHPGPGLAGTSGYLVAKGIH</sequence>
<dbReference type="Gene3D" id="3.50.50.60">
    <property type="entry name" value="FAD/NAD(P)-binding domain"/>
    <property type="match status" value="2"/>
</dbReference>
<dbReference type="Proteomes" id="UP001501175">
    <property type="component" value="Unassembled WGS sequence"/>
</dbReference>
<gene>
    <name evidence="1" type="ORF">GCM10023189_29370</name>
</gene>
<dbReference type="SUPFAM" id="SSF51905">
    <property type="entry name" value="FAD/NAD(P)-binding domain"/>
    <property type="match status" value="1"/>
</dbReference>
<dbReference type="RefSeq" id="WP_345244612.1">
    <property type="nucleotide sequence ID" value="NZ_BAABHD010000029.1"/>
</dbReference>
<organism evidence="1 2">
    <name type="scientific">Nibrella saemangeumensis</name>
    <dbReference type="NCBI Taxonomy" id="1084526"/>
    <lineage>
        <taxon>Bacteria</taxon>
        <taxon>Pseudomonadati</taxon>
        <taxon>Bacteroidota</taxon>
        <taxon>Cytophagia</taxon>
        <taxon>Cytophagales</taxon>
        <taxon>Spirosomataceae</taxon>
        <taxon>Nibrella</taxon>
    </lineage>
</organism>
<keyword evidence="2" id="KW-1185">Reference proteome</keyword>
<dbReference type="PANTHER" id="PTHR10668">
    <property type="entry name" value="PHYTOENE DEHYDROGENASE"/>
    <property type="match status" value="1"/>
</dbReference>
<dbReference type="EMBL" id="BAABHD010000029">
    <property type="protein sequence ID" value="GAA4457912.1"/>
    <property type="molecule type" value="Genomic_DNA"/>
</dbReference>
<comment type="caution">
    <text evidence="1">The sequence shown here is derived from an EMBL/GenBank/DDBJ whole genome shotgun (WGS) entry which is preliminary data.</text>
</comment>
<evidence type="ECO:0000313" key="1">
    <source>
        <dbReference type="EMBL" id="GAA4457912.1"/>
    </source>
</evidence>
<protein>
    <submittedName>
        <fullName evidence="1">NAD(P)/FAD-dependent oxidoreductase</fullName>
    </submittedName>
</protein>